<evidence type="ECO:0000313" key="5">
    <source>
        <dbReference type="EMBL" id="MFD2611676.1"/>
    </source>
</evidence>
<name>A0ABW5P8W0_9BACL</name>
<sequence length="240" mass="26524">MKYIDVLARFGAGSAHPGGLASTRSLLRQYPLGINTRILEIGCGTGKTACMLASLGHRVTAVDLHSEMIRKAKQRAAAAKTSIEFIQADAASLPFRDGEFDVVLVESVFNFADRSAALSECYRVLVPGGCAYIRELMLDPSAAPNALQEFNDFFGLNSIVSAEAWTLQLKSLNFSQVDLLENSHLDFTISEHEEPDEEHLSYMDEGSLMDEEVWEMLLRHDDLMTNNALNLRNGLIRAVK</sequence>
<proteinExistence type="predicted"/>
<evidence type="ECO:0000259" key="4">
    <source>
        <dbReference type="Pfam" id="PF08241"/>
    </source>
</evidence>
<evidence type="ECO:0000256" key="2">
    <source>
        <dbReference type="ARBA" id="ARBA00022679"/>
    </source>
</evidence>
<dbReference type="Gene3D" id="3.40.50.150">
    <property type="entry name" value="Vaccinia Virus protein VP39"/>
    <property type="match status" value="1"/>
</dbReference>
<dbReference type="InterPro" id="IPR013216">
    <property type="entry name" value="Methyltransf_11"/>
</dbReference>
<comment type="caution">
    <text evidence="5">The sequence shown here is derived from an EMBL/GenBank/DDBJ whole genome shotgun (WGS) entry which is preliminary data.</text>
</comment>
<dbReference type="CDD" id="cd02440">
    <property type="entry name" value="AdoMet_MTases"/>
    <property type="match status" value="1"/>
</dbReference>
<protein>
    <submittedName>
        <fullName evidence="5">Class I SAM-dependent methyltransferase</fullName>
        <ecNumber evidence="5">2.1.1.-</ecNumber>
    </submittedName>
</protein>
<dbReference type="Proteomes" id="UP001597541">
    <property type="component" value="Unassembled WGS sequence"/>
</dbReference>
<dbReference type="RefSeq" id="WP_377600554.1">
    <property type="nucleotide sequence ID" value="NZ_JBHUME010000005.1"/>
</dbReference>
<dbReference type="EMBL" id="JBHUME010000005">
    <property type="protein sequence ID" value="MFD2611676.1"/>
    <property type="molecule type" value="Genomic_DNA"/>
</dbReference>
<gene>
    <name evidence="5" type="ORF">ACFSUF_04485</name>
</gene>
<reference evidence="6" key="1">
    <citation type="journal article" date="2019" name="Int. J. Syst. Evol. Microbiol.">
        <title>The Global Catalogue of Microorganisms (GCM) 10K type strain sequencing project: providing services to taxonomists for standard genome sequencing and annotation.</title>
        <authorList>
            <consortium name="The Broad Institute Genomics Platform"/>
            <consortium name="The Broad Institute Genome Sequencing Center for Infectious Disease"/>
            <person name="Wu L."/>
            <person name="Ma J."/>
        </authorList>
    </citation>
    <scope>NUCLEOTIDE SEQUENCE [LARGE SCALE GENOMIC DNA]</scope>
    <source>
        <strain evidence="6">KCTC 3950</strain>
    </source>
</reference>
<evidence type="ECO:0000313" key="6">
    <source>
        <dbReference type="Proteomes" id="UP001597541"/>
    </source>
</evidence>
<dbReference type="EC" id="2.1.1.-" evidence="5"/>
<evidence type="ECO:0000256" key="3">
    <source>
        <dbReference type="ARBA" id="ARBA00022691"/>
    </source>
</evidence>
<organism evidence="5 6">
    <name type="scientific">Paenibacillus gansuensis</name>
    <dbReference type="NCBI Taxonomy" id="306542"/>
    <lineage>
        <taxon>Bacteria</taxon>
        <taxon>Bacillati</taxon>
        <taxon>Bacillota</taxon>
        <taxon>Bacilli</taxon>
        <taxon>Bacillales</taxon>
        <taxon>Paenibacillaceae</taxon>
        <taxon>Paenibacillus</taxon>
    </lineage>
</organism>
<feature type="domain" description="Methyltransferase type 11" evidence="4">
    <location>
        <begin position="39"/>
        <end position="132"/>
    </location>
</feature>
<dbReference type="PANTHER" id="PTHR43464">
    <property type="entry name" value="METHYLTRANSFERASE"/>
    <property type="match status" value="1"/>
</dbReference>
<keyword evidence="2 5" id="KW-0808">Transferase</keyword>
<dbReference type="GO" id="GO:0008168">
    <property type="term" value="F:methyltransferase activity"/>
    <property type="evidence" value="ECO:0007669"/>
    <property type="project" value="UniProtKB-KW"/>
</dbReference>
<keyword evidence="1 5" id="KW-0489">Methyltransferase</keyword>
<dbReference type="Pfam" id="PF08241">
    <property type="entry name" value="Methyltransf_11"/>
    <property type="match status" value="1"/>
</dbReference>
<evidence type="ECO:0000256" key="1">
    <source>
        <dbReference type="ARBA" id="ARBA00022603"/>
    </source>
</evidence>
<dbReference type="GO" id="GO:0032259">
    <property type="term" value="P:methylation"/>
    <property type="evidence" value="ECO:0007669"/>
    <property type="project" value="UniProtKB-KW"/>
</dbReference>
<accession>A0ABW5P8W0</accession>
<dbReference type="InterPro" id="IPR029063">
    <property type="entry name" value="SAM-dependent_MTases_sf"/>
</dbReference>
<keyword evidence="6" id="KW-1185">Reference proteome</keyword>
<dbReference type="PANTHER" id="PTHR43464:SF19">
    <property type="entry name" value="UBIQUINONE BIOSYNTHESIS O-METHYLTRANSFERASE, MITOCHONDRIAL"/>
    <property type="match status" value="1"/>
</dbReference>
<keyword evidence="3" id="KW-0949">S-adenosyl-L-methionine</keyword>
<dbReference type="SUPFAM" id="SSF53335">
    <property type="entry name" value="S-adenosyl-L-methionine-dependent methyltransferases"/>
    <property type="match status" value="1"/>
</dbReference>